<feature type="chain" id="PRO_5045387106" evidence="14">
    <location>
        <begin position="23"/>
        <end position="837"/>
    </location>
</feature>
<dbReference type="PANTHER" id="PTHR42985">
    <property type="entry name" value="SODIUM-COUPLED MONOCARBOXYLATE TRANSPORTER"/>
    <property type="match status" value="1"/>
</dbReference>
<evidence type="ECO:0000313" key="16">
    <source>
        <dbReference type="Proteomes" id="UP001214250"/>
    </source>
</evidence>
<evidence type="ECO:0000256" key="6">
    <source>
        <dbReference type="ARBA" id="ARBA00022989"/>
    </source>
</evidence>
<dbReference type="PROSITE" id="PS50283">
    <property type="entry name" value="NA_SOLUT_SYMP_3"/>
    <property type="match status" value="1"/>
</dbReference>
<keyword evidence="16" id="KW-1185">Reference proteome</keyword>
<keyword evidence="8" id="KW-0406">Ion transport</keyword>
<evidence type="ECO:0000256" key="8">
    <source>
        <dbReference type="ARBA" id="ARBA00023065"/>
    </source>
</evidence>
<protein>
    <submittedName>
        <fullName evidence="15">Sodium/solute symporter</fullName>
    </submittedName>
</protein>
<feature type="transmembrane region" description="Helical" evidence="13">
    <location>
        <begin position="698"/>
        <end position="716"/>
    </location>
</feature>
<keyword evidence="10" id="KW-0325">Glycoprotein</keyword>
<dbReference type="Gene3D" id="1.20.1730.10">
    <property type="entry name" value="Sodium/glucose cotransporter"/>
    <property type="match status" value="1"/>
</dbReference>
<reference evidence="15 16" key="1">
    <citation type="submission" date="2023-02" db="EMBL/GenBank/DDBJ databases">
        <title>Genome sequence of Lentisphaera profundi SAORIC-696.</title>
        <authorList>
            <person name="Kim e."/>
            <person name="Cho J.-C."/>
            <person name="Choi A."/>
            <person name="Kang I."/>
        </authorList>
    </citation>
    <scope>NUCLEOTIDE SEQUENCE [LARGE SCALE GENOMIC DNA]</scope>
    <source>
        <strain evidence="15 16">SAORIC-696</strain>
    </source>
</reference>
<gene>
    <name evidence="15" type="ORF">PQO03_05790</name>
</gene>
<feature type="transmembrane region" description="Helical" evidence="13">
    <location>
        <begin position="755"/>
        <end position="772"/>
    </location>
</feature>
<keyword evidence="7" id="KW-0915">Sodium</keyword>
<feature type="transmembrane region" description="Helical" evidence="13">
    <location>
        <begin position="556"/>
        <end position="576"/>
    </location>
</feature>
<dbReference type="InterPro" id="IPR051163">
    <property type="entry name" value="Sodium:Solute_Symporter_SSF"/>
</dbReference>
<dbReference type="RefSeq" id="WP_274148603.1">
    <property type="nucleotide sequence ID" value="NZ_CP117811.1"/>
</dbReference>
<dbReference type="PANTHER" id="PTHR42985:SF40">
    <property type="entry name" value="LD47995P-RELATED"/>
    <property type="match status" value="1"/>
</dbReference>
<evidence type="ECO:0000256" key="3">
    <source>
        <dbReference type="ARBA" id="ARBA00022448"/>
    </source>
</evidence>
<dbReference type="PROSITE" id="PS00456">
    <property type="entry name" value="NA_SOLUT_SYMP_1"/>
    <property type="match status" value="1"/>
</dbReference>
<feature type="transmembrane region" description="Helical" evidence="13">
    <location>
        <begin position="333"/>
        <end position="353"/>
    </location>
</feature>
<keyword evidence="9 13" id="KW-0472">Membrane</keyword>
<dbReference type="InterPro" id="IPR015915">
    <property type="entry name" value="Kelch-typ_b-propeller"/>
</dbReference>
<dbReference type="CDD" id="cd11495">
    <property type="entry name" value="SLC5sbd_NIS-like_u3"/>
    <property type="match status" value="1"/>
</dbReference>
<keyword evidence="11" id="KW-0739">Sodium transport</keyword>
<keyword evidence="14" id="KW-0732">Signal</keyword>
<feature type="transmembrane region" description="Helical" evidence="13">
    <location>
        <begin position="481"/>
        <end position="501"/>
    </location>
</feature>
<feature type="transmembrane region" description="Helical" evidence="13">
    <location>
        <begin position="454"/>
        <end position="475"/>
    </location>
</feature>
<dbReference type="InterPro" id="IPR001734">
    <property type="entry name" value="Na/solute_symporter"/>
</dbReference>
<evidence type="ECO:0000256" key="2">
    <source>
        <dbReference type="ARBA" id="ARBA00006434"/>
    </source>
</evidence>
<evidence type="ECO:0000256" key="4">
    <source>
        <dbReference type="ARBA" id="ARBA00022475"/>
    </source>
</evidence>
<feature type="transmembrane region" description="Helical" evidence="13">
    <location>
        <begin position="373"/>
        <end position="396"/>
    </location>
</feature>
<evidence type="ECO:0000256" key="13">
    <source>
        <dbReference type="SAM" id="Phobius"/>
    </source>
</evidence>
<evidence type="ECO:0000256" key="5">
    <source>
        <dbReference type="ARBA" id="ARBA00022692"/>
    </source>
</evidence>
<sequence length="837" mass="91559">MSKFYKQLSFLLCLICFVPLNAAEQHLIIEQSNFSFNSLSKNSLIYQLGEKPVLIDPENNTISYKKNNTWQDQSFTELPKFAAYAEGVDKIYIVGGVIAGQQSKKVFDLSLVGDKLQLNSLPDMPHGVLNAGAGVFKGALYVCGGLESVSANEASKKAIRYNFSAEIPSWEKLEDLPEAVYSPSVIEGFEELLLIGGKVFNQAGVGLSTNNVMGFRLAPIDGQTKKGWRKLAPIPQTLSNNCVAKLGQSHILLLGGESIKSNDKSELSKQVYFYHNMSNTWMTESVDMEPRSHAFLIKQKDNYLLCGGRNRKGELQNKAVHIKVQRVVKSLEFLDYAVIVVYFIIMAGIGVFFAKKQDTAEEYALGNRGVKWWAAGISMFATAASSISFMAIPALVAATSLVHVSGVLLIIPAFFVSAYLTYPLLRRLKITSTFEYMELRFGKSLRIVGSIQNITYQLAGRMSVVMLLPALAISAVTGLDIMLSILLMGGLTTLYTCFGGFEAVIWSDVMQGGMMLLGLLIIAVFGIWALPEGFTTFYEVNQANHKLNAFLFSSDMSLPLFIFFALNTIIVQMNFISDQSLAQRILCTPEKDVPKLAGAMTACSIVVAVLAGFAGLSLFAYFTTFPDKMDVMMKNDSMVPLFIVQQLPVGLVGLIIAALFAASMSTLSSSMNSCAVLISEDFYKRFSKKPDEQKALKIMKISTFAFGAIGTSSALILSKIDTPALMQVWAEICAVLSGGFIGVAILGVFTRRTNCGGAVVGVVASIVVSLLLKNYSTIHWSSFAVFSTLSCLLFGYFSSFILPGKKRDLRGLTLWDMYPSEDEEVKGSKLESKAVEA</sequence>
<keyword evidence="4" id="KW-1003">Cell membrane</keyword>
<comment type="catalytic activity">
    <reaction evidence="12">
        <text>iodide(out) + 2 Na(+)(out) = iodide(in) + 2 Na(+)(in)</text>
        <dbReference type="Rhea" id="RHEA:71207"/>
        <dbReference type="ChEBI" id="CHEBI:16382"/>
        <dbReference type="ChEBI" id="CHEBI:29101"/>
    </reaction>
</comment>
<keyword evidence="3" id="KW-0813">Transport</keyword>
<dbReference type="Gene3D" id="2.120.10.80">
    <property type="entry name" value="Kelch-type beta propeller"/>
    <property type="match status" value="1"/>
</dbReference>
<accession>A0ABY7VQV0</accession>
<dbReference type="InterPro" id="IPR038377">
    <property type="entry name" value="Na/Glc_symporter_sf"/>
</dbReference>
<comment type="subcellular location">
    <subcellularLocation>
        <location evidence="1">Cell membrane</location>
        <topology evidence="1">Multi-pass membrane protein</topology>
    </subcellularLocation>
</comment>
<dbReference type="EMBL" id="CP117811">
    <property type="protein sequence ID" value="WDE95231.1"/>
    <property type="molecule type" value="Genomic_DNA"/>
</dbReference>
<feature type="transmembrane region" description="Helical" evidence="13">
    <location>
        <begin position="513"/>
        <end position="530"/>
    </location>
</feature>
<dbReference type="NCBIfam" id="TIGR00813">
    <property type="entry name" value="sss"/>
    <property type="match status" value="1"/>
</dbReference>
<evidence type="ECO:0000256" key="1">
    <source>
        <dbReference type="ARBA" id="ARBA00004651"/>
    </source>
</evidence>
<dbReference type="Pfam" id="PF00474">
    <property type="entry name" value="SSF"/>
    <property type="match status" value="1"/>
</dbReference>
<feature type="transmembrane region" description="Helical" evidence="13">
    <location>
        <begin position="728"/>
        <end position="748"/>
    </location>
</feature>
<comment type="similarity">
    <text evidence="2">Belongs to the sodium:solute symporter (SSF) (TC 2.A.21) family.</text>
</comment>
<evidence type="ECO:0000256" key="12">
    <source>
        <dbReference type="ARBA" id="ARBA00036099"/>
    </source>
</evidence>
<keyword evidence="6 13" id="KW-1133">Transmembrane helix</keyword>
<proteinExistence type="inferred from homology"/>
<feature type="transmembrane region" description="Helical" evidence="13">
    <location>
        <begin position="596"/>
        <end position="622"/>
    </location>
</feature>
<dbReference type="Proteomes" id="UP001214250">
    <property type="component" value="Chromosome 1"/>
</dbReference>
<evidence type="ECO:0000256" key="11">
    <source>
        <dbReference type="ARBA" id="ARBA00023201"/>
    </source>
</evidence>
<feature type="transmembrane region" description="Helical" evidence="13">
    <location>
        <begin position="402"/>
        <end position="422"/>
    </location>
</feature>
<keyword evidence="5 13" id="KW-0812">Transmembrane</keyword>
<evidence type="ECO:0000313" key="15">
    <source>
        <dbReference type="EMBL" id="WDE95231.1"/>
    </source>
</evidence>
<feature type="signal peptide" evidence="14">
    <location>
        <begin position="1"/>
        <end position="22"/>
    </location>
</feature>
<organism evidence="15 16">
    <name type="scientific">Lentisphaera profundi</name>
    <dbReference type="NCBI Taxonomy" id="1658616"/>
    <lineage>
        <taxon>Bacteria</taxon>
        <taxon>Pseudomonadati</taxon>
        <taxon>Lentisphaerota</taxon>
        <taxon>Lentisphaeria</taxon>
        <taxon>Lentisphaerales</taxon>
        <taxon>Lentisphaeraceae</taxon>
        <taxon>Lentisphaera</taxon>
    </lineage>
</organism>
<evidence type="ECO:0000256" key="10">
    <source>
        <dbReference type="ARBA" id="ARBA00023180"/>
    </source>
</evidence>
<name>A0ABY7VQV0_9BACT</name>
<dbReference type="SUPFAM" id="SSF117281">
    <property type="entry name" value="Kelch motif"/>
    <property type="match status" value="1"/>
</dbReference>
<evidence type="ECO:0000256" key="7">
    <source>
        <dbReference type="ARBA" id="ARBA00023053"/>
    </source>
</evidence>
<feature type="transmembrane region" description="Helical" evidence="13">
    <location>
        <begin position="778"/>
        <end position="802"/>
    </location>
</feature>
<feature type="transmembrane region" description="Helical" evidence="13">
    <location>
        <begin position="642"/>
        <end position="662"/>
    </location>
</feature>
<dbReference type="InterPro" id="IPR018212">
    <property type="entry name" value="Na/solute_symporter_CS"/>
</dbReference>
<evidence type="ECO:0000256" key="9">
    <source>
        <dbReference type="ARBA" id="ARBA00023136"/>
    </source>
</evidence>
<evidence type="ECO:0000256" key="14">
    <source>
        <dbReference type="SAM" id="SignalP"/>
    </source>
</evidence>